<dbReference type="InterPro" id="IPR010401">
    <property type="entry name" value="AGL/Gdb1"/>
</dbReference>
<dbReference type="GO" id="GO:0004134">
    <property type="term" value="F:4-alpha-glucanotransferase activity"/>
    <property type="evidence" value="ECO:0007669"/>
    <property type="project" value="InterPro"/>
</dbReference>
<gene>
    <name evidence="3" type="ORF">FAD_0362</name>
</gene>
<dbReference type="PANTHER" id="PTHR10569:SF2">
    <property type="entry name" value="GLYCOGEN DEBRANCHING ENZYME"/>
    <property type="match status" value="1"/>
</dbReference>
<proteinExistence type="predicted"/>
<accession>A0A1V0N2C8</accession>
<dbReference type="Pfam" id="PF06202">
    <property type="entry name" value="GDE_C"/>
    <property type="match status" value="1"/>
</dbReference>
<evidence type="ECO:0000259" key="1">
    <source>
        <dbReference type="Pfam" id="PF06202"/>
    </source>
</evidence>
<feature type="domain" description="Glycogen debranching enzyme C-terminal" evidence="1">
    <location>
        <begin position="263"/>
        <end position="590"/>
    </location>
</feature>
<dbReference type="InterPro" id="IPR008928">
    <property type="entry name" value="6-hairpin_glycosidase_sf"/>
</dbReference>
<dbReference type="Proteomes" id="UP000192050">
    <property type="component" value="Chromosome"/>
</dbReference>
<organism evidence="3 4">
    <name type="scientific">Ferroplasma acidiphilum</name>
    <dbReference type="NCBI Taxonomy" id="74969"/>
    <lineage>
        <taxon>Archaea</taxon>
        <taxon>Methanobacteriati</taxon>
        <taxon>Thermoplasmatota</taxon>
        <taxon>Thermoplasmata</taxon>
        <taxon>Thermoplasmatales</taxon>
        <taxon>Ferroplasmaceae</taxon>
        <taxon>Ferroplasma</taxon>
    </lineage>
</organism>
<dbReference type="EMBL" id="CP015363">
    <property type="protein sequence ID" value="ARD84283.1"/>
    <property type="molecule type" value="Genomic_DNA"/>
</dbReference>
<dbReference type="InterPro" id="IPR006451">
    <property type="entry name" value="Glycogen_debranch_arc"/>
</dbReference>
<dbReference type="GeneID" id="31675871"/>
<dbReference type="Gene3D" id="1.50.10.10">
    <property type="match status" value="1"/>
</dbReference>
<dbReference type="AlphaFoldDB" id="A0A1V0N2C8"/>
<reference evidence="3 4" key="1">
    <citation type="submission" date="2011-10" db="EMBL/GenBank/DDBJ databases">
        <title>Metabolic and evolutionary patterns in the extreme acidophile Ferroplasma acidiphilum.</title>
        <authorList>
            <person name="Golyshina O.V."/>
            <person name="Kozyavkin S.A."/>
            <person name="Tatusov R.L."/>
            <person name="Slesarev A.I."/>
            <person name="Golyshin P.N."/>
        </authorList>
    </citation>
    <scope>NUCLEOTIDE SEQUENCE [LARGE SCALE GENOMIC DNA]</scope>
    <source>
        <strain evidence="4">Y</strain>
    </source>
</reference>
<evidence type="ECO:0000313" key="4">
    <source>
        <dbReference type="Proteomes" id="UP000192050"/>
    </source>
</evidence>
<protein>
    <submittedName>
        <fullName evidence="3">Glycogen debranching protein</fullName>
    </submittedName>
</protein>
<dbReference type="KEGG" id="fai:FAD_0362"/>
<dbReference type="GO" id="GO:0005980">
    <property type="term" value="P:glycogen catabolic process"/>
    <property type="evidence" value="ECO:0007669"/>
    <property type="project" value="InterPro"/>
</dbReference>
<dbReference type="Pfam" id="PF12439">
    <property type="entry name" value="GDE_N"/>
    <property type="match status" value="1"/>
</dbReference>
<dbReference type="InterPro" id="IPR032790">
    <property type="entry name" value="GDE_C"/>
</dbReference>
<dbReference type="InterPro" id="IPR012341">
    <property type="entry name" value="6hp_glycosidase-like_sf"/>
</dbReference>
<dbReference type="NCBIfam" id="TIGR01561">
    <property type="entry name" value="gde_arch"/>
    <property type="match status" value="1"/>
</dbReference>
<dbReference type="OrthoDB" id="8543at2157"/>
<dbReference type="RefSeq" id="WP_081141538.1">
    <property type="nucleotide sequence ID" value="NZ_CP015363.1"/>
</dbReference>
<dbReference type="PANTHER" id="PTHR10569">
    <property type="entry name" value="GLYCOGEN DEBRANCHING ENZYME"/>
    <property type="match status" value="1"/>
</dbReference>
<feature type="domain" description="Glycogen debranching enzyme bacterial and archaeal type N-terminal" evidence="2">
    <location>
        <begin position="6"/>
        <end position="209"/>
    </location>
</feature>
<dbReference type="SUPFAM" id="SSF48208">
    <property type="entry name" value="Six-hairpin glycosidases"/>
    <property type="match status" value="1"/>
</dbReference>
<dbReference type="InterPro" id="IPR024742">
    <property type="entry name" value="Glycogen_debranch_N"/>
</dbReference>
<dbReference type="GO" id="GO:0004135">
    <property type="term" value="F:amylo-alpha-1,6-glucosidase activity"/>
    <property type="evidence" value="ECO:0007669"/>
    <property type="project" value="InterPro"/>
</dbReference>
<evidence type="ECO:0000259" key="2">
    <source>
        <dbReference type="Pfam" id="PF12439"/>
    </source>
</evidence>
<evidence type="ECO:0000313" key="3">
    <source>
        <dbReference type="EMBL" id="ARD84283.1"/>
    </source>
</evidence>
<keyword evidence="4" id="KW-1185">Reference proteome</keyword>
<name>A0A1V0N2C8_9ARCH</name>
<dbReference type="STRING" id="74969.FAD_0362"/>
<sequence length="610" mass="70189">MNFKEEWLIANSKGSYSSSTISFANTRTYHGILVKSEQNNYNRYVILSKLYEELAFQGKQYAIDTNYYPGTMWPEGFRYIQDYSTTPYPSLTFNLEGNICKKSLILDPDADTVVIRYEFPEKIPDMVNLYPLLALRSFHNVIKSGQKEFVADEDKGSYSFTDGIYSLKISKIGKFINKGLWYYNFIYPEEQERGTNSMEDLYLPGVISISNIKSPLDIAITTDDNFSGNFQDIQQRLTARGENNEGDPAINALRRNSYNFRLKNDLIAGFHWFGPWARDTFISMPGLLLIEKNFDMAREIFLNYAGKMKENLVPNNLYSQSFERSADAPLWFIYALYKYYAYSNDSSFVRSLLKNVRDIINSYISGNEDFSLDGKFIKVSNAPMTWMDAKNGNTSFTPRIGKPVEINALWYNSLKIYTYFCNISGEQPEKTVNDILSEFEDEFTGKFIINGEIADTIDPVDTSFRPNFLFAYSLPFPLLNQKQFLEKARLELVTPYGLRSLSPRSNKFAGTYSGPVMERDRAYHNGTVWPWLAGPYITACVRNGSNPDNLYRFFSDLYSMEMVPEIFDGLSPGEPRGCIMQAWSYGELIRAYYEDIRKYSPGTTVKRGVK</sequence>